<evidence type="ECO:0000256" key="10">
    <source>
        <dbReference type="ARBA" id="ARBA00023242"/>
    </source>
</evidence>
<keyword evidence="7" id="KW-0067">ATP-binding</keyword>
<feature type="region of interest" description="Disordered" evidence="13">
    <location>
        <begin position="1613"/>
        <end position="1646"/>
    </location>
</feature>
<comment type="subcellular location">
    <subcellularLocation>
        <location evidence="1">Nucleus</location>
    </subcellularLocation>
</comment>
<gene>
    <name evidence="15" type="ORF">PFL1_06567</name>
</gene>
<organism evidence="15 16">
    <name type="scientific">Pseudozyma flocculosa PF-1</name>
    <dbReference type="NCBI Taxonomy" id="1277687"/>
    <lineage>
        <taxon>Eukaryota</taxon>
        <taxon>Fungi</taxon>
        <taxon>Dikarya</taxon>
        <taxon>Basidiomycota</taxon>
        <taxon>Ustilaginomycotina</taxon>
        <taxon>Ustilaginomycetes</taxon>
        <taxon>Ustilaginales</taxon>
        <taxon>Ustilaginaceae</taxon>
        <taxon>Pseudozyma</taxon>
    </lineage>
</organism>
<evidence type="ECO:0000256" key="13">
    <source>
        <dbReference type="SAM" id="MobiDB-lite"/>
    </source>
</evidence>
<feature type="compositionally biased region" description="Acidic residues" evidence="13">
    <location>
        <begin position="243"/>
        <end position="254"/>
    </location>
</feature>
<dbReference type="GO" id="GO:0005524">
    <property type="term" value="F:ATP binding"/>
    <property type="evidence" value="ECO:0007669"/>
    <property type="project" value="UniProtKB-KW"/>
</dbReference>
<dbReference type="eggNOG" id="KOG0996">
    <property type="taxonomic scope" value="Eukaryota"/>
</dbReference>
<evidence type="ECO:0000256" key="8">
    <source>
        <dbReference type="ARBA" id="ARBA00023054"/>
    </source>
</evidence>
<dbReference type="GO" id="GO:0005634">
    <property type="term" value="C:nucleus"/>
    <property type="evidence" value="ECO:0007669"/>
    <property type="project" value="UniProtKB-SubCell"/>
</dbReference>
<dbReference type="SMART" id="SM00968">
    <property type="entry name" value="SMC_hinge"/>
    <property type="match status" value="1"/>
</dbReference>
<keyword evidence="6" id="KW-0498">Mitosis</keyword>
<feature type="domain" description="SMC hinge" evidence="14">
    <location>
        <begin position="894"/>
        <end position="1009"/>
    </location>
</feature>
<dbReference type="SUPFAM" id="SSF75553">
    <property type="entry name" value="Smc hinge domain"/>
    <property type="match status" value="1"/>
</dbReference>
<feature type="compositionally biased region" description="Acidic residues" evidence="13">
    <location>
        <begin position="1329"/>
        <end position="1345"/>
    </location>
</feature>
<evidence type="ECO:0000256" key="3">
    <source>
        <dbReference type="ARBA" id="ARBA00018693"/>
    </source>
</evidence>
<accession>A0A061H1B5</accession>
<feature type="coiled-coil region" evidence="12">
    <location>
        <begin position="794"/>
        <end position="856"/>
    </location>
</feature>
<feature type="compositionally biased region" description="Acidic residues" evidence="13">
    <location>
        <begin position="101"/>
        <end position="147"/>
    </location>
</feature>
<dbReference type="GO" id="GO:0051301">
    <property type="term" value="P:cell division"/>
    <property type="evidence" value="ECO:0007669"/>
    <property type="project" value="UniProtKB-KW"/>
</dbReference>
<dbReference type="Pfam" id="PF02463">
    <property type="entry name" value="SMC_N"/>
    <property type="match status" value="1"/>
</dbReference>
<evidence type="ECO:0000256" key="4">
    <source>
        <dbReference type="ARBA" id="ARBA00022618"/>
    </source>
</evidence>
<feature type="compositionally biased region" description="Basic residues" evidence="13">
    <location>
        <begin position="685"/>
        <end position="696"/>
    </location>
</feature>
<dbReference type="PANTHER" id="PTHR18937:SF172">
    <property type="entry name" value="STRUCTURAL MAINTENANCE OF CHROMOSOMES PROTEIN"/>
    <property type="match status" value="1"/>
</dbReference>
<feature type="region of interest" description="Disordered" evidence="13">
    <location>
        <begin position="685"/>
        <end position="720"/>
    </location>
</feature>
<evidence type="ECO:0000256" key="1">
    <source>
        <dbReference type="ARBA" id="ARBA00004123"/>
    </source>
</evidence>
<evidence type="ECO:0000256" key="9">
    <source>
        <dbReference type="ARBA" id="ARBA00023067"/>
    </source>
</evidence>
<feature type="compositionally biased region" description="Acidic residues" evidence="13">
    <location>
        <begin position="1357"/>
        <end position="1382"/>
    </location>
</feature>
<dbReference type="Gene3D" id="1.20.1060.20">
    <property type="match status" value="1"/>
</dbReference>
<feature type="region of interest" description="Disordered" evidence="13">
    <location>
        <begin position="1681"/>
        <end position="1703"/>
    </location>
</feature>
<feature type="region of interest" description="Disordered" evidence="13">
    <location>
        <begin position="1327"/>
        <end position="1388"/>
    </location>
</feature>
<dbReference type="KEGG" id="pfp:PFL1_06567"/>
<feature type="compositionally biased region" description="Basic and acidic residues" evidence="13">
    <location>
        <begin position="1620"/>
        <end position="1629"/>
    </location>
</feature>
<dbReference type="InterPro" id="IPR027417">
    <property type="entry name" value="P-loop_NTPase"/>
</dbReference>
<dbReference type="OrthoDB" id="5575062at2759"/>
<dbReference type="RefSeq" id="XP_007882301.1">
    <property type="nucleotide sequence ID" value="XM_007884110.1"/>
</dbReference>
<feature type="region of interest" description="Disordered" evidence="13">
    <location>
        <begin position="1"/>
        <end position="321"/>
    </location>
</feature>
<evidence type="ECO:0000313" key="15">
    <source>
        <dbReference type="EMBL" id="EPQ25894.1"/>
    </source>
</evidence>
<evidence type="ECO:0000256" key="12">
    <source>
        <dbReference type="SAM" id="Coils"/>
    </source>
</evidence>
<evidence type="ECO:0000256" key="2">
    <source>
        <dbReference type="ARBA" id="ARBA00006005"/>
    </source>
</evidence>
<name>A0A061H1B5_9BASI</name>
<comment type="similarity">
    <text evidence="2">Belongs to the SMC family. SMC4 subfamily.</text>
</comment>
<dbReference type="Proteomes" id="UP000053664">
    <property type="component" value="Unassembled WGS sequence"/>
</dbReference>
<keyword evidence="4" id="KW-0132">Cell division</keyword>
<dbReference type="EMBL" id="KE361649">
    <property type="protein sequence ID" value="EPQ25894.1"/>
    <property type="molecule type" value="Genomic_DNA"/>
</dbReference>
<feature type="compositionally biased region" description="Acidic residues" evidence="13">
    <location>
        <begin position="193"/>
        <end position="219"/>
    </location>
</feature>
<keyword evidence="9" id="KW-0226">DNA condensation</keyword>
<sequence length="1703" mass="186634">MPPRRAAAASSASAVNRARDSTASTSSATRSTRSSRASTASTAAAAPAPEIAPAAPTSTTARRSTRRSSAAASATAAPAAPTSKPASAARSRGRKAAVIESESEEEEEDDEDDEEGDEEEDDQEDEDEEGSEEDDESEEEEEEEEEEVVKPRSRGRAAAPASSRKSAQPAPAAKKAAAPARAARGTKRVLNSDAEDSEQSSDEEDEADRTLSDEADADEVEKSLLLDAAPMQPGATAAAASAGEDDDSEAETEDSLTPPPKRKRPSPEPTAAAAAPKSEPAHKQQPAVEQGSDDESDSSEASFKEAEPGVSPGEGGYDDEAAAADGVETTPKQGSPTAAVLQQATAAAAATTPPKPAGPLKRLIIHKMVLNNFKSYAGRQEIGPFHKSFSSVVGPNGSGKSNVIDSLLFVFGWRANKMRQGKLSELIHNSAGRENLPNCSVEVWFREIVDLPGEAYKVVPNSKLVVSRTAFRNNASQYSINGRKSTFTEVTTLLKGRGIDLDHKRFLILQGEVESIAQMPPKAKNEHEEGLLEYLEDIIGTSEFKVPIEEQAKLVDEANERRAEKLARLKIVQKEKDALESKKRQAEEYLRDQNELTQRQSALWQVYILECRDQMSVASQAIESLRARIAEETEKHAGSKAEIEALEKEYEAVVQDYEAIAKSADKVIKELAKYEKEDVQLQEKRKHLETKRKKCTKSVAEDKHAASEARSTASNSTEEIEKVSAELARLEASLEKEEAELERVRDSLKEKTQGFSAAIEKKQKELQPWVAKVSEKAAARDVAREERDLLDGRSAQIEKSIDEAKEALRNLELDNESKGAEVENLKQERKDLAKKIASSERQLADMRTQEAELRKKAGAARSKADEAKASVTANRSRGDVLSSLTRQAELGMIKGFHGRLGNLGTIDDRYDVAISTACPGLNNIVVETVETGQACIEHLRKNNLGRGNFIVLNSLGISKAALAPIDTPEDVPRLFDLVKPRDERFAAAFYHQLRDTLVAKDLAHANRIAYGAKRWRVVTLDGQLIDKSGTMSGGGNRVSRGAMSSKLAADDVSPEQLQRMERDRDAAEEMLRGQLTSILTVEQMLDDHRRRAPQIDMALDKIGMDLGIGEKRVAEAKQRVAELKAQSKPDAADAKRIAELDKQIAAFDKDIAKLSEKTEAIEADIAALQEKILEAGGVALRMQKSKVDGIKEMLDLSSERITKAEVAKSKAEKDVKKLEAAMARNQQQLDELEREVEELMQTIEAKTRAAESVRAKVAEAQDVMETKQEERDDIKAQLDERSESVNAFRALEMEIKQKLEDNERSLHDNEKRLKHWQDKHAQLTLHEIDGDDEEDDDEGEGEQDGAGEAKKKRASDDDGQDQDQDDNDDDDEGPLELQEYPEDELRAIDKESIKAEIVVYEEKVAKGQGNLSVLAEYRKREGEFLQRARDLEATTEERDSAKRRYDDLRKQRLENFMAGFGVITAKLKEMYQTITLGGNAELELVDSLDPFSEGIIFSVMPPKKSWKNISNLSGGEKTLSSLALVFALHVFKPTPLYVMDEIDAALDFRNVSIVANLIKERTKGAQFIIISLRNNMFELSSRLVGVYKTANCTKSIAIDNRELGADEQQQQQAAAAAAARDNKENEQGLRHSQSMMSFKTPARAGPGGLGLGGAGAGGLGRMSTAGMATGVQAKRFVSLATPSVAHQQHPQQQQKRPPVLSQI</sequence>
<keyword evidence="11" id="KW-0131">Cell cycle</keyword>
<dbReference type="Pfam" id="PF06470">
    <property type="entry name" value="SMC_hinge"/>
    <property type="match status" value="1"/>
</dbReference>
<proteinExistence type="inferred from homology"/>
<evidence type="ECO:0000313" key="16">
    <source>
        <dbReference type="Proteomes" id="UP000053664"/>
    </source>
</evidence>
<dbReference type="PANTHER" id="PTHR18937">
    <property type="entry name" value="STRUCTURAL MAINTENANCE OF CHROMOSOMES SMC FAMILY MEMBER"/>
    <property type="match status" value="1"/>
</dbReference>
<dbReference type="InterPro" id="IPR036277">
    <property type="entry name" value="SMC_hinge_sf"/>
</dbReference>
<dbReference type="GO" id="GO:0000796">
    <property type="term" value="C:condensin complex"/>
    <property type="evidence" value="ECO:0007669"/>
    <property type="project" value="TreeGrafter"/>
</dbReference>
<evidence type="ECO:0000256" key="7">
    <source>
        <dbReference type="ARBA" id="ARBA00022840"/>
    </source>
</evidence>
<evidence type="ECO:0000256" key="11">
    <source>
        <dbReference type="ARBA" id="ARBA00023306"/>
    </source>
</evidence>
<keyword evidence="8 12" id="KW-0175">Coiled coil</keyword>
<dbReference type="InterPro" id="IPR003395">
    <property type="entry name" value="RecF/RecN/SMC_N"/>
</dbReference>
<dbReference type="InterPro" id="IPR010935">
    <property type="entry name" value="SMC_hinge"/>
</dbReference>
<dbReference type="FunFam" id="3.40.50.300:FF:000481">
    <property type="entry name" value="Structural maintenance of chromosomes 4"/>
    <property type="match status" value="1"/>
</dbReference>
<dbReference type="Gene3D" id="3.30.70.1620">
    <property type="match status" value="1"/>
</dbReference>
<feature type="coiled-coil region" evidence="12">
    <location>
        <begin position="1201"/>
        <end position="1319"/>
    </location>
</feature>
<dbReference type="GO" id="GO:0007076">
    <property type="term" value="P:mitotic chromosome condensation"/>
    <property type="evidence" value="ECO:0007669"/>
    <property type="project" value="UniProtKB-ARBA"/>
</dbReference>
<dbReference type="FunFam" id="3.40.50.300:FF:000585">
    <property type="entry name" value="Structural maintenance of chromosomes 4"/>
    <property type="match status" value="1"/>
</dbReference>
<protein>
    <recommendedName>
        <fullName evidence="3">Structural maintenance of chromosomes protein 4</fullName>
    </recommendedName>
</protein>
<dbReference type="GeneID" id="19320640"/>
<evidence type="ECO:0000259" key="14">
    <source>
        <dbReference type="SMART" id="SM00968"/>
    </source>
</evidence>
<feature type="compositionally biased region" description="Low complexity" evidence="13">
    <location>
        <begin position="269"/>
        <end position="278"/>
    </location>
</feature>
<keyword evidence="10" id="KW-0539">Nucleus</keyword>
<evidence type="ECO:0000256" key="6">
    <source>
        <dbReference type="ARBA" id="ARBA00022776"/>
    </source>
</evidence>
<feature type="compositionally biased region" description="Low complexity" evidence="13">
    <location>
        <begin position="156"/>
        <end position="183"/>
    </location>
</feature>
<keyword evidence="5" id="KW-0547">Nucleotide-binding</keyword>
<dbReference type="HOGENOM" id="CLU_001042_4_0_1"/>
<feature type="coiled-coil region" evidence="12">
    <location>
        <begin position="1106"/>
        <end position="1171"/>
    </location>
</feature>
<reference evidence="15 16" key="1">
    <citation type="journal article" date="2013" name="Plant Cell">
        <title>The transition from a phytopathogenic smut ancestor to an anamorphic biocontrol agent deciphered by comparative whole-genome analysis.</title>
        <authorList>
            <person name="Lefebvre F."/>
            <person name="Joly D.L."/>
            <person name="Labbe C."/>
            <person name="Teichmann B."/>
            <person name="Linning R."/>
            <person name="Belzile F."/>
            <person name="Bakkeren G."/>
            <person name="Belanger R.R."/>
        </authorList>
    </citation>
    <scope>NUCLEOTIDE SEQUENCE [LARGE SCALE GENOMIC DNA]</scope>
    <source>
        <strain evidence="15 16">PF-1</strain>
    </source>
</reference>
<feature type="compositionally biased region" description="Low complexity" evidence="13">
    <location>
        <begin position="1"/>
        <end position="90"/>
    </location>
</feature>
<dbReference type="Gene3D" id="3.40.50.300">
    <property type="entry name" value="P-loop containing nucleotide triphosphate hydrolases"/>
    <property type="match status" value="2"/>
</dbReference>
<dbReference type="SUPFAM" id="SSF52540">
    <property type="entry name" value="P-loop containing nucleoside triphosphate hydrolases"/>
    <property type="match status" value="1"/>
</dbReference>
<evidence type="ECO:0000256" key="5">
    <source>
        <dbReference type="ARBA" id="ARBA00022741"/>
    </source>
</evidence>